<evidence type="ECO:0000313" key="2">
    <source>
        <dbReference type="Proteomes" id="UP000035489"/>
    </source>
</evidence>
<evidence type="ECO:0008006" key="3">
    <source>
        <dbReference type="Google" id="ProtNLM"/>
    </source>
</evidence>
<evidence type="ECO:0000313" key="1">
    <source>
        <dbReference type="EMBL" id="KLK91532.1"/>
    </source>
</evidence>
<dbReference type="OrthoDB" id="8018599at2"/>
<accession>A0A0H1RFZ7</accession>
<name>A0A0H1RFZ7_9HYPH</name>
<gene>
    <name evidence="1" type="ORF">AA309_19215</name>
</gene>
<sequence>MGQLNRRHALLSIAAASTLVPSRQAVAQSSASPEGREIAPGVRRVDYTKRDTMIPNYKTVSMRDNIYQPGASTSGSSMGNDMVCHMLEGELPVDTGSGDTVYKKGDVWSCGKRMPERSKNTGNTVALMRVIDLLTG</sequence>
<dbReference type="Proteomes" id="UP000035489">
    <property type="component" value="Unassembled WGS sequence"/>
</dbReference>
<dbReference type="AlphaFoldDB" id="A0A0H1RFZ7"/>
<dbReference type="Gene3D" id="2.60.120.10">
    <property type="entry name" value="Jelly Rolls"/>
    <property type="match status" value="1"/>
</dbReference>
<dbReference type="EMBL" id="LCYG01000053">
    <property type="protein sequence ID" value="KLK91532.1"/>
    <property type="molecule type" value="Genomic_DNA"/>
</dbReference>
<reference evidence="1 2" key="1">
    <citation type="submission" date="2015-05" db="EMBL/GenBank/DDBJ databases">
        <title>Draft genome sequence of Microvirga vignae strain BR3299, a novel nitrogen fixing bacteria isolated from Brazil semi-aired region.</title>
        <authorList>
            <person name="Zilli J.E."/>
            <person name="Passos S.R."/>
            <person name="Leite J."/>
            <person name="Baldani J.I."/>
            <person name="Xavier G.R."/>
            <person name="Rumjaneck N.G."/>
            <person name="Simoes-Araujo J.L."/>
        </authorList>
    </citation>
    <scope>NUCLEOTIDE SEQUENCE [LARGE SCALE GENOMIC DNA]</scope>
    <source>
        <strain evidence="1 2">BR3299</strain>
    </source>
</reference>
<keyword evidence="2" id="KW-1185">Reference proteome</keyword>
<protein>
    <recommendedName>
        <fullName evidence="3">Cupin 2 conserved barrel domain-containing protein</fullName>
    </recommendedName>
</protein>
<organism evidence="1 2">
    <name type="scientific">Microvirga vignae</name>
    <dbReference type="NCBI Taxonomy" id="1225564"/>
    <lineage>
        <taxon>Bacteria</taxon>
        <taxon>Pseudomonadati</taxon>
        <taxon>Pseudomonadota</taxon>
        <taxon>Alphaproteobacteria</taxon>
        <taxon>Hyphomicrobiales</taxon>
        <taxon>Methylobacteriaceae</taxon>
        <taxon>Microvirga</taxon>
    </lineage>
</organism>
<comment type="caution">
    <text evidence="1">The sequence shown here is derived from an EMBL/GenBank/DDBJ whole genome shotgun (WGS) entry which is preliminary data.</text>
</comment>
<dbReference type="SUPFAM" id="SSF51182">
    <property type="entry name" value="RmlC-like cupins"/>
    <property type="match status" value="1"/>
</dbReference>
<dbReference type="RefSeq" id="WP_047190630.1">
    <property type="nucleotide sequence ID" value="NZ_LCYG01000053.1"/>
</dbReference>
<dbReference type="InterPro" id="IPR011051">
    <property type="entry name" value="RmlC_Cupin_sf"/>
</dbReference>
<dbReference type="PATRIC" id="fig|1225564.3.peg.5135"/>
<proteinExistence type="predicted"/>
<dbReference type="InterPro" id="IPR014710">
    <property type="entry name" value="RmlC-like_jellyroll"/>
</dbReference>